<dbReference type="Gene3D" id="3.30.479.20">
    <property type="entry name" value="Elongation factor Ts, dimerisation domain"/>
    <property type="match status" value="2"/>
</dbReference>
<organism evidence="9 10">
    <name type="scientific">Candidatus Hydrogenosomobacter endosymbioticus</name>
    <dbReference type="NCBI Taxonomy" id="2558174"/>
    <lineage>
        <taxon>Bacteria</taxon>
        <taxon>Pseudomonadati</taxon>
        <taxon>Pseudomonadota</taxon>
        <taxon>Alphaproteobacteria</taxon>
        <taxon>Holosporales</taxon>
        <taxon>Holosporaceae</taxon>
        <taxon>Candidatus Hydrogenosomobacter</taxon>
    </lineage>
</organism>
<keyword evidence="3 5" id="KW-0251">Elongation factor</keyword>
<dbReference type="GO" id="GO:0003746">
    <property type="term" value="F:translation elongation factor activity"/>
    <property type="evidence" value="ECO:0007669"/>
    <property type="project" value="UniProtKB-KW"/>
</dbReference>
<name>A0ABM7V8E6_9PROT</name>
<dbReference type="PROSITE" id="PS01126">
    <property type="entry name" value="EF_TS_1"/>
    <property type="match status" value="1"/>
</dbReference>
<dbReference type="PROSITE" id="PS01127">
    <property type="entry name" value="EF_TS_2"/>
    <property type="match status" value="1"/>
</dbReference>
<evidence type="ECO:0000259" key="8">
    <source>
        <dbReference type="Pfam" id="PF00889"/>
    </source>
</evidence>
<evidence type="ECO:0000256" key="7">
    <source>
        <dbReference type="RuleBase" id="RU000643"/>
    </source>
</evidence>
<reference evidence="9" key="1">
    <citation type="submission" date="2021-10" db="EMBL/GenBank/DDBJ databases">
        <title>Genome Sequence of The Candidatus Hydrogeosomobacter endosymbioticus, an Intracellular Bacterial Symbiont of the Anaerobic Ciliate GW7.</title>
        <authorList>
            <person name="Shiohama Y."/>
            <person name="Shinzato N."/>
        </authorList>
    </citation>
    <scope>NUCLEOTIDE SEQUENCE [LARGE SCALE GENOMIC DNA]</scope>
    <source>
        <strain evidence="9">200920</strain>
    </source>
</reference>
<feature type="region of interest" description="Involved in Mg(2+) ion dislocation from EF-Tu" evidence="5">
    <location>
        <begin position="78"/>
        <end position="81"/>
    </location>
</feature>
<proteinExistence type="inferred from homology"/>
<dbReference type="PANTHER" id="PTHR11741">
    <property type="entry name" value="ELONGATION FACTOR TS"/>
    <property type="match status" value="1"/>
</dbReference>
<dbReference type="Gene3D" id="1.10.8.10">
    <property type="entry name" value="DNA helicase RuvA subunit, C-terminal domain"/>
    <property type="match status" value="1"/>
</dbReference>
<comment type="function">
    <text evidence="5 6">Associates with the EF-Tu.GDP complex and induces the exchange of GDP to GTP. It remains bound to the aminoacyl-tRNA.EF-Tu.GTP complex up to the GTP hydrolysis stage on the ribosome.</text>
</comment>
<dbReference type="HAMAP" id="MF_00050">
    <property type="entry name" value="EF_Ts"/>
    <property type="match status" value="1"/>
</dbReference>
<dbReference type="InterPro" id="IPR018101">
    <property type="entry name" value="Transl_elong_Ts_CS"/>
</dbReference>
<evidence type="ECO:0000313" key="10">
    <source>
        <dbReference type="Proteomes" id="UP001320209"/>
    </source>
</evidence>
<dbReference type="SUPFAM" id="SSF46934">
    <property type="entry name" value="UBA-like"/>
    <property type="match status" value="1"/>
</dbReference>
<dbReference type="SUPFAM" id="SSF54713">
    <property type="entry name" value="Elongation factor Ts (EF-Ts), dimerisation domain"/>
    <property type="match status" value="1"/>
</dbReference>
<feature type="domain" description="Translation elongation factor EFTs/EF1B dimerisation" evidence="8">
    <location>
        <begin position="69"/>
        <end position="286"/>
    </location>
</feature>
<dbReference type="Pfam" id="PF00889">
    <property type="entry name" value="EF_TS"/>
    <property type="match status" value="1"/>
</dbReference>
<keyword evidence="5" id="KW-0963">Cytoplasm</keyword>
<evidence type="ECO:0000313" key="9">
    <source>
        <dbReference type="EMBL" id="BDB96050.1"/>
    </source>
</evidence>
<dbReference type="NCBIfam" id="TIGR00116">
    <property type="entry name" value="tsf"/>
    <property type="match status" value="1"/>
</dbReference>
<evidence type="ECO:0000256" key="2">
    <source>
        <dbReference type="ARBA" id="ARBA00016956"/>
    </source>
</evidence>
<dbReference type="CDD" id="cd14275">
    <property type="entry name" value="UBA_EF-Ts"/>
    <property type="match status" value="1"/>
</dbReference>
<sequence>MVSSESVKKLREMTGAGMMACKQALESSGGRMEDAVQWLRKKGLASAGKKADRAANEGLIGVAVDGEYGVAVEINSETDFVARNEEFKKFASSVVGVALKNRVKSVAELMECPISGSTKVNDALLELISKVGENIVIKRVKTACAQGGVVASYVHGTVGESLGRMVALVALKSSAGSDSLMEIGRDVAMHVVAARPRFLNISSVPSDIVEKETAMLREQASGSNKPEAIVDKMIQGRISKFFNEIVLEEQSFVKDPEISVRGFVDERGKKLGHKIVLVDFFGMSVGETAGESGTSCCGKC</sequence>
<dbReference type="PANTHER" id="PTHR11741:SF0">
    <property type="entry name" value="ELONGATION FACTOR TS, MITOCHONDRIAL"/>
    <property type="match status" value="1"/>
</dbReference>
<dbReference type="Proteomes" id="UP001320209">
    <property type="component" value="Chromosome"/>
</dbReference>
<accession>A0ABM7V8E6</accession>
<dbReference type="InterPro" id="IPR014039">
    <property type="entry name" value="Transl_elong_EFTs/EF1B_dimer"/>
</dbReference>
<dbReference type="InterPro" id="IPR001816">
    <property type="entry name" value="Transl_elong_EFTs/EF1B"/>
</dbReference>
<comment type="subcellular location">
    <subcellularLocation>
        <location evidence="5 7">Cytoplasm</location>
    </subcellularLocation>
</comment>
<protein>
    <recommendedName>
        <fullName evidence="2 5">Elongation factor Ts</fullName>
        <shortName evidence="5">EF-Ts</shortName>
    </recommendedName>
</protein>
<evidence type="ECO:0000256" key="1">
    <source>
        <dbReference type="ARBA" id="ARBA00005532"/>
    </source>
</evidence>
<evidence type="ECO:0000256" key="5">
    <source>
        <dbReference type="HAMAP-Rule" id="MF_00050"/>
    </source>
</evidence>
<evidence type="ECO:0000256" key="6">
    <source>
        <dbReference type="RuleBase" id="RU000642"/>
    </source>
</evidence>
<keyword evidence="4 5" id="KW-0648">Protein biosynthesis</keyword>
<dbReference type="EMBL" id="AP025225">
    <property type="protein sequence ID" value="BDB96050.1"/>
    <property type="molecule type" value="Genomic_DNA"/>
</dbReference>
<keyword evidence="10" id="KW-1185">Reference proteome</keyword>
<comment type="similarity">
    <text evidence="1 5 6">Belongs to the EF-Ts family.</text>
</comment>
<evidence type="ECO:0000256" key="3">
    <source>
        <dbReference type="ARBA" id="ARBA00022768"/>
    </source>
</evidence>
<evidence type="ECO:0000256" key="4">
    <source>
        <dbReference type="ARBA" id="ARBA00022917"/>
    </source>
</evidence>
<gene>
    <name evidence="5 9" type="primary">tsf</name>
    <name evidence="9" type="ORF">HYD_1830</name>
</gene>
<dbReference type="InterPro" id="IPR036402">
    <property type="entry name" value="EF-Ts_dimer_sf"/>
</dbReference>
<dbReference type="InterPro" id="IPR009060">
    <property type="entry name" value="UBA-like_sf"/>
</dbReference>
<dbReference type="Gene3D" id="1.10.286.20">
    <property type="match status" value="1"/>
</dbReference>